<evidence type="ECO:0000256" key="1">
    <source>
        <dbReference type="SAM" id="MobiDB-lite"/>
    </source>
</evidence>
<sequence length="56" mass="5557">MSRTAPCASTPTVSSISSTSATPAPSSRPRSCSPTPICSSDAATTTSPTDTKARPS</sequence>
<evidence type="ECO:0000313" key="2">
    <source>
        <dbReference type="EMBL" id="JAE19910.1"/>
    </source>
</evidence>
<dbReference type="AlphaFoldDB" id="A0A0A9G4A3"/>
<proteinExistence type="predicted"/>
<feature type="compositionally biased region" description="Low complexity" evidence="1">
    <location>
        <begin position="9"/>
        <end position="50"/>
    </location>
</feature>
<dbReference type="EMBL" id="GBRH01177986">
    <property type="protein sequence ID" value="JAE19910.1"/>
    <property type="molecule type" value="Transcribed_RNA"/>
</dbReference>
<name>A0A0A9G4A3_ARUDO</name>
<reference evidence="2" key="2">
    <citation type="journal article" date="2015" name="Data Brief">
        <title>Shoot transcriptome of the giant reed, Arundo donax.</title>
        <authorList>
            <person name="Barrero R.A."/>
            <person name="Guerrero F.D."/>
            <person name="Moolhuijzen P."/>
            <person name="Goolsby J.A."/>
            <person name="Tidwell J."/>
            <person name="Bellgard S.E."/>
            <person name="Bellgard M.I."/>
        </authorList>
    </citation>
    <scope>NUCLEOTIDE SEQUENCE</scope>
    <source>
        <tissue evidence="2">Shoot tissue taken approximately 20 cm above the soil surface</tissue>
    </source>
</reference>
<organism evidence="2">
    <name type="scientific">Arundo donax</name>
    <name type="common">Giant reed</name>
    <name type="synonym">Donax arundinaceus</name>
    <dbReference type="NCBI Taxonomy" id="35708"/>
    <lineage>
        <taxon>Eukaryota</taxon>
        <taxon>Viridiplantae</taxon>
        <taxon>Streptophyta</taxon>
        <taxon>Embryophyta</taxon>
        <taxon>Tracheophyta</taxon>
        <taxon>Spermatophyta</taxon>
        <taxon>Magnoliopsida</taxon>
        <taxon>Liliopsida</taxon>
        <taxon>Poales</taxon>
        <taxon>Poaceae</taxon>
        <taxon>PACMAD clade</taxon>
        <taxon>Arundinoideae</taxon>
        <taxon>Arundineae</taxon>
        <taxon>Arundo</taxon>
    </lineage>
</organism>
<reference evidence="2" key="1">
    <citation type="submission" date="2014-09" db="EMBL/GenBank/DDBJ databases">
        <authorList>
            <person name="Magalhaes I.L.F."/>
            <person name="Oliveira U."/>
            <person name="Santos F.R."/>
            <person name="Vidigal T.H.D.A."/>
            <person name="Brescovit A.D."/>
            <person name="Santos A.J."/>
        </authorList>
    </citation>
    <scope>NUCLEOTIDE SEQUENCE</scope>
    <source>
        <tissue evidence="2">Shoot tissue taken approximately 20 cm above the soil surface</tissue>
    </source>
</reference>
<accession>A0A0A9G4A3</accession>
<protein>
    <submittedName>
        <fullName evidence="2">Uncharacterized protein</fullName>
    </submittedName>
</protein>
<feature type="region of interest" description="Disordered" evidence="1">
    <location>
        <begin position="1"/>
        <end position="56"/>
    </location>
</feature>